<sequence length="279" mass="32298">MSTEQSVDETLFDDLIATAFACMLLVLEVDKELDCTNAARGVWLVKVPKYIASRWNKAPPMSEAGRLKITKGPNGKTDIRFTLSDECVNMKDVTEKSTIPKEHRFVISNISNQNLAVFSQNKVVEDGVEHSTGKVCIEGHVVQKGECRPMGDDRYMQLKRQTILKASQPVRQVKQLDRIVQNYKPVADHKHNLEFEQKKKAEGKKAREDKDKVLDMLFSAFEKHQYYNIKDLEKITRQPVPYLKEILKEICNYNAKNPHKNMWELKPEYRHYKDQEAKS</sequence>
<proteinExistence type="predicted"/>
<organism evidence="1 2">
    <name type="scientific">Ixodes persulcatus</name>
    <name type="common">Taiga tick</name>
    <dbReference type="NCBI Taxonomy" id="34615"/>
    <lineage>
        <taxon>Eukaryota</taxon>
        <taxon>Metazoa</taxon>
        <taxon>Ecdysozoa</taxon>
        <taxon>Arthropoda</taxon>
        <taxon>Chelicerata</taxon>
        <taxon>Arachnida</taxon>
        <taxon>Acari</taxon>
        <taxon>Parasitiformes</taxon>
        <taxon>Ixodida</taxon>
        <taxon>Ixodoidea</taxon>
        <taxon>Ixodidae</taxon>
        <taxon>Ixodinae</taxon>
        <taxon>Ixodes</taxon>
    </lineage>
</organism>
<gene>
    <name evidence="1" type="ORF">HPB47_008228</name>
</gene>
<keyword evidence="2" id="KW-1185">Reference proteome</keyword>
<evidence type="ECO:0000313" key="2">
    <source>
        <dbReference type="Proteomes" id="UP000805193"/>
    </source>
</evidence>
<protein>
    <submittedName>
        <fullName evidence="1">Uncharacterized protein</fullName>
    </submittedName>
</protein>
<dbReference type="EMBL" id="JABSTQ010011164">
    <property type="protein sequence ID" value="KAG0414598.1"/>
    <property type="molecule type" value="Genomic_DNA"/>
</dbReference>
<accession>A0AC60P590</accession>
<comment type="caution">
    <text evidence="1">The sequence shown here is derived from an EMBL/GenBank/DDBJ whole genome shotgun (WGS) entry which is preliminary data.</text>
</comment>
<name>A0AC60P590_IXOPE</name>
<dbReference type="Proteomes" id="UP000805193">
    <property type="component" value="Unassembled WGS sequence"/>
</dbReference>
<reference evidence="1 2" key="1">
    <citation type="journal article" date="2020" name="Cell">
        <title>Large-Scale Comparative Analyses of Tick Genomes Elucidate Their Genetic Diversity and Vector Capacities.</title>
        <authorList>
            <consortium name="Tick Genome and Microbiome Consortium (TIGMIC)"/>
            <person name="Jia N."/>
            <person name="Wang J."/>
            <person name="Shi W."/>
            <person name="Du L."/>
            <person name="Sun Y."/>
            <person name="Zhan W."/>
            <person name="Jiang J.F."/>
            <person name="Wang Q."/>
            <person name="Zhang B."/>
            <person name="Ji P."/>
            <person name="Bell-Sakyi L."/>
            <person name="Cui X.M."/>
            <person name="Yuan T.T."/>
            <person name="Jiang B.G."/>
            <person name="Yang W.F."/>
            <person name="Lam T.T."/>
            <person name="Chang Q.C."/>
            <person name="Ding S.J."/>
            <person name="Wang X.J."/>
            <person name="Zhu J.G."/>
            <person name="Ruan X.D."/>
            <person name="Zhao L."/>
            <person name="Wei J.T."/>
            <person name="Ye R.Z."/>
            <person name="Que T.C."/>
            <person name="Du C.H."/>
            <person name="Zhou Y.H."/>
            <person name="Cheng J.X."/>
            <person name="Dai P.F."/>
            <person name="Guo W.B."/>
            <person name="Han X.H."/>
            <person name="Huang E.J."/>
            <person name="Li L.F."/>
            <person name="Wei W."/>
            <person name="Gao Y.C."/>
            <person name="Liu J.Z."/>
            <person name="Shao H.Z."/>
            <person name="Wang X."/>
            <person name="Wang C.C."/>
            <person name="Yang T.C."/>
            <person name="Huo Q.B."/>
            <person name="Li W."/>
            <person name="Chen H.Y."/>
            <person name="Chen S.E."/>
            <person name="Zhou L.G."/>
            <person name="Ni X.B."/>
            <person name="Tian J.H."/>
            <person name="Sheng Y."/>
            <person name="Liu T."/>
            <person name="Pan Y.S."/>
            <person name="Xia L.Y."/>
            <person name="Li J."/>
            <person name="Zhao F."/>
            <person name="Cao W.C."/>
        </authorList>
    </citation>
    <scope>NUCLEOTIDE SEQUENCE [LARGE SCALE GENOMIC DNA]</scope>
    <source>
        <strain evidence="1">Iper-2018</strain>
    </source>
</reference>
<evidence type="ECO:0000313" key="1">
    <source>
        <dbReference type="EMBL" id="KAG0414598.1"/>
    </source>
</evidence>